<dbReference type="Proteomes" id="UP000198504">
    <property type="component" value="Unassembled WGS sequence"/>
</dbReference>
<gene>
    <name evidence="1" type="ORF">SAMN05421756_10915</name>
</gene>
<evidence type="ECO:0000313" key="1">
    <source>
        <dbReference type="EMBL" id="SER12380.1"/>
    </source>
</evidence>
<keyword evidence="2" id="KW-1185">Reference proteome</keyword>
<dbReference type="AlphaFoldDB" id="A0A1H9LLT5"/>
<protein>
    <recommendedName>
        <fullName evidence="3">HNH endonuclease</fullName>
    </recommendedName>
</protein>
<evidence type="ECO:0008006" key="3">
    <source>
        <dbReference type="Google" id="ProtNLM"/>
    </source>
</evidence>
<name>A0A1H9LLT5_9ACTN</name>
<organism evidence="1 2">
    <name type="scientific">Microlunatus flavus</name>
    <dbReference type="NCBI Taxonomy" id="1036181"/>
    <lineage>
        <taxon>Bacteria</taxon>
        <taxon>Bacillati</taxon>
        <taxon>Actinomycetota</taxon>
        <taxon>Actinomycetes</taxon>
        <taxon>Propionibacteriales</taxon>
        <taxon>Propionibacteriaceae</taxon>
        <taxon>Microlunatus</taxon>
    </lineage>
</organism>
<reference evidence="2" key="1">
    <citation type="submission" date="2016-10" db="EMBL/GenBank/DDBJ databases">
        <authorList>
            <person name="Varghese N."/>
            <person name="Submissions S."/>
        </authorList>
    </citation>
    <scope>NUCLEOTIDE SEQUENCE [LARGE SCALE GENOMIC DNA]</scope>
    <source>
        <strain evidence="2">CGMCC 4.6856</strain>
    </source>
</reference>
<accession>A0A1H9LLT5</accession>
<sequence length="108" mass="12303">MENLPFKRDLSHLGDLEPRLLSYTCEDRSGCWTWQGTLTGSGQPALRLGPERKVQQVRRWVFEATYGTIPNGRRALAGDGCRPRCVHPDHTLVLPEGVRFRSQIKSRD</sequence>
<evidence type="ECO:0000313" key="2">
    <source>
        <dbReference type="Proteomes" id="UP000198504"/>
    </source>
</evidence>
<proteinExistence type="predicted"/>
<dbReference type="STRING" id="1036181.SAMN05421756_10915"/>
<dbReference type="EMBL" id="FOFA01000009">
    <property type="protein sequence ID" value="SER12380.1"/>
    <property type="molecule type" value="Genomic_DNA"/>
</dbReference>